<dbReference type="AlphaFoldDB" id="A0A2Z5Y1P1"/>
<organism evidence="1 2">
    <name type="scientific">Melissococcus plutonius</name>
    <dbReference type="NCBI Taxonomy" id="33970"/>
    <lineage>
        <taxon>Bacteria</taxon>
        <taxon>Bacillati</taxon>
        <taxon>Bacillota</taxon>
        <taxon>Bacilli</taxon>
        <taxon>Lactobacillales</taxon>
        <taxon>Enterococcaceae</taxon>
        <taxon>Melissococcus</taxon>
    </lineage>
</organism>
<evidence type="ECO:0000313" key="1">
    <source>
        <dbReference type="EMBL" id="BBC60670.1"/>
    </source>
</evidence>
<dbReference type="SUPFAM" id="SSF47413">
    <property type="entry name" value="lambda repressor-like DNA-binding domains"/>
    <property type="match status" value="1"/>
</dbReference>
<protein>
    <submittedName>
        <fullName evidence="1">Uncharacterized protein</fullName>
    </submittedName>
</protein>
<dbReference type="Proteomes" id="UP000269226">
    <property type="component" value="Chromosome"/>
</dbReference>
<dbReference type="InterPro" id="IPR010982">
    <property type="entry name" value="Lambda_DNA-bd_dom_sf"/>
</dbReference>
<reference evidence="1 2" key="1">
    <citation type="submission" date="2018-01" db="EMBL/GenBank/DDBJ databases">
        <title>Whole genome sequence of Melissococcus plutonius DAT561.</title>
        <authorList>
            <person name="Okumura K."/>
            <person name="Takamatsu D."/>
            <person name="Okura M."/>
        </authorList>
    </citation>
    <scope>NUCLEOTIDE SEQUENCE [LARGE SCALE GENOMIC DNA]</scope>
    <source>
        <strain evidence="1 2">DAT561</strain>
    </source>
</reference>
<dbReference type="GO" id="GO:0003677">
    <property type="term" value="F:DNA binding"/>
    <property type="evidence" value="ECO:0007669"/>
    <property type="project" value="InterPro"/>
</dbReference>
<dbReference type="RefSeq" id="WP_015694699.1">
    <property type="nucleotide sequence ID" value="NZ_AP018492.1"/>
</dbReference>
<proteinExistence type="predicted"/>
<evidence type="ECO:0000313" key="2">
    <source>
        <dbReference type="Proteomes" id="UP000269226"/>
    </source>
</evidence>
<dbReference type="Gene3D" id="1.10.10.60">
    <property type="entry name" value="Homeodomain-like"/>
    <property type="match status" value="1"/>
</dbReference>
<dbReference type="GeneID" id="57043093"/>
<gene>
    <name evidence="1" type="ORF">DAT561_0535</name>
</gene>
<name>A0A2Z5Y1P1_9ENTE</name>
<accession>A0A2Z5Y1P1</accession>
<dbReference type="EMBL" id="AP018492">
    <property type="protein sequence ID" value="BBC60670.1"/>
    <property type="molecule type" value="Genomic_DNA"/>
</dbReference>
<sequence length="81" mass="9166">MINTAKLKGLIVEHGTTQQAIADSVGINRSTFYRKMKKGGNFTIQEVKKLVKEIPLTNDEAIEIFFHENNHGYLNRSSTTK</sequence>